<gene>
    <name evidence="1" type="ORF">ACPOL_6191</name>
</gene>
<proteinExistence type="predicted"/>
<dbReference type="KEGG" id="abas:ACPOL_6191"/>
<evidence type="ECO:0000313" key="2">
    <source>
        <dbReference type="Proteomes" id="UP000253606"/>
    </source>
</evidence>
<accession>A0A2Z5GA34</accession>
<evidence type="ECO:0000313" key="1">
    <source>
        <dbReference type="EMBL" id="AXC15435.1"/>
    </source>
</evidence>
<dbReference type="Proteomes" id="UP000253606">
    <property type="component" value="Chromosome"/>
</dbReference>
<name>A0A2Z5GA34_9BACT</name>
<keyword evidence="2" id="KW-1185">Reference proteome</keyword>
<organism evidence="1 2">
    <name type="scientific">Acidisarcina polymorpha</name>
    <dbReference type="NCBI Taxonomy" id="2211140"/>
    <lineage>
        <taxon>Bacteria</taxon>
        <taxon>Pseudomonadati</taxon>
        <taxon>Acidobacteriota</taxon>
        <taxon>Terriglobia</taxon>
        <taxon>Terriglobales</taxon>
        <taxon>Acidobacteriaceae</taxon>
        <taxon>Acidisarcina</taxon>
    </lineage>
</organism>
<protein>
    <submittedName>
        <fullName evidence="1">Uncharacterized protein</fullName>
    </submittedName>
</protein>
<reference evidence="1 2" key="1">
    <citation type="journal article" date="2018" name="Front. Microbiol.">
        <title>Hydrolytic Capabilities as a Key to Environmental Success: Chitinolytic and Cellulolytic Acidobacteria From Acidic Sub-arctic Soils and Boreal Peatlands.</title>
        <authorList>
            <person name="Belova S.E."/>
            <person name="Ravin N.V."/>
            <person name="Pankratov T.A."/>
            <person name="Rakitin A.L."/>
            <person name="Ivanova A.A."/>
            <person name="Beletsky A.V."/>
            <person name="Mardanov A.V."/>
            <person name="Sinninghe Damste J.S."/>
            <person name="Dedysh S.N."/>
        </authorList>
    </citation>
    <scope>NUCLEOTIDE SEQUENCE [LARGE SCALE GENOMIC DNA]</scope>
    <source>
        <strain evidence="1 2">SBC82</strain>
    </source>
</reference>
<dbReference type="EMBL" id="CP030840">
    <property type="protein sequence ID" value="AXC15435.1"/>
    <property type="molecule type" value="Genomic_DNA"/>
</dbReference>
<sequence length="38" mass="4192">MDALLQHLKLTTVQELPSLDALRFVVDTLESVLPQDAA</sequence>
<dbReference type="AlphaFoldDB" id="A0A2Z5GA34"/>